<proteinExistence type="predicted"/>
<reference evidence="1" key="1">
    <citation type="submission" date="2018-05" db="EMBL/GenBank/DDBJ databases">
        <authorList>
            <person name="Lanie J.A."/>
            <person name="Ng W.-L."/>
            <person name="Kazmierczak K.M."/>
            <person name="Andrzejewski T.M."/>
            <person name="Davidsen T.M."/>
            <person name="Wayne K.J."/>
            <person name="Tettelin H."/>
            <person name="Glass J.I."/>
            <person name="Rusch D."/>
            <person name="Podicherti R."/>
            <person name="Tsui H.-C.T."/>
            <person name="Winkler M.E."/>
        </authorList>
    </citation>
    <scope>NUCLEOTIDE SEQUENCE</scope>
</reference>
<sequence length="48" mass="5018">MAGLSMGVVNPNEMLGQGEAQEWPDHLETVELPGGFPVDLPLNPDGSA</sequence>
<feature type="non-terminal residue" evidence="1">
    <location>
        <position position="48"/>
    </location>
</feature>
<dbReference type="EMBL" id="UINC01228826">
    <property type="protein sequence ID" value="SVE60307.1"/>
    <property type="molecule type" value="Genomic_DNA"/>
</dbReference>
<organism evidence="1">
    <name type="scientific">marine metagenome</name>
    <dbReference type="NCBI Taxonomy" id="408172"/>
    <lineage>
        <taxon>unclassified sequences</taxon>
        <taxon>metagenomes</taxon>
        <taxon>ecological metagenomes</taxon>
    </lineage>
</organism>
<gene>
    <name evidence="1" type="ORF">METZ01_LOCUS513161</name>
</gene>
<accession>A0A383ETX9</accession>
<evidence type="ECO:0000313" key="1">
    <source>
        <dbReference type="EMBL" id="SVE60307.1"/>
    </source>
</evidence>
<protein>
    <submittedName>
        <fullName evidence="1">Uncharacterized protein</fullName>
    </submittedName>
</protein>
<name>A0A383ETX9_9ZZZZ</name>
<dbReference type="AlphaFoldDB" id="A0A383ETX9"/>